<dbReference type="AlphaFoldDB" id="A0A4R5QBB6"/>
<evidence type="ECO:0000313" key="3">
    <source>
        <dbReference type="EMBL" id="TDH60382.1"/>
    </source>
</evidence>
<name>A0A4R5QBB6_9PROT</name>
<protein>
    <recommendedName>
        <fullName evidence="2">Glycine zipper domain-containing protein</fullName>
    </recommendedName>
</protein>
<dbReference type="OrthoDB" id="7507714at2"/>
<feature type="region of interest" description="Disordered" evidence="1">
    <location>
        <begin position="100"/>
        <end position="130"/>
    </location>
</feature>
<feature type="domain" description="Glycine zipper" evidence="2">
    <location>
        <begin position="37"/>
        <end position="81"/>
    </location>
</feature>
<sequence length="179" mass="18230">MRRPGVILLLLIACGLPLGGCQNMNNQQSGALMGAGGGALLGGLSGRLIGGNNTGAAVGALVGALAGGFAGSVIGQNLDERDRQRAQQATMQVLAQPVQAPPVAPGRSYAPPRARAPQATWRSEKNPTQGSATLVSVDRPAAGTGECRTVREVAYIGGKEVVQNSRYCEGGNGQWQPAT</sequence>
<evidence type="ECO:0000256" key="1">
    <source>
        <dbReference type="SAM" id="MobiDB-lite"/>
    </source>
</evidence>
<dbReference type="RefSeq" id="WP_133290839.1">
    <property type="nucleotide sequence ID" value="NZ_SMSJ01000039.1"/>
</dbReference>
<comment type="caution">
    <text evidence="3">The sequence shown here is derived from an EMBL/GenBank/DDBJ whole genome shotgun (WGS) entry which is preliminary data.</text>
</comment>
<dbReference type="EMBL" id="SMSJ01000039">
    <property type="protein sequence ID" value="TDH60382.1"/>
    <property type="molecule type" value="Genomic_DNA"/>
</dbReference>
<gene>
    <name evidence="3" type="ORF">E2C06_22430</name>
</gene>
<evidence type="ECO:0000313" key="4">
    <source>
        <dbReference type="Proteomes" id="UP000295096"/>
    </source>
</evidence>
<reference evidence="3 4" key="1">
    <citation type="journal article" date="2016" name="J. Microbiol.">
        <title>Dankookia rubra gen. nov., sp. nov., an alphaproteobacterium isolated from sediment of a shallow stream.</title>
        <authorList>
            <person name="Kim W.H."/>
            <person name="Kim D.H."/>
            <person name="Kang K."/>
            <person name="Ahn T.Y."/>
        </authorList>
    </citation>
    <scope>NUCLEOTIDE SEQUENCE [LARGE SCALE GENOMIC DNA]</scope>
    <source>
        <strain evidence="3 4">JCM30602</strain>
    </source>
</reference>
<dbReference type="Proteomes" id="UP000295096">
    <property type="component" value="Unassembled WGS sequence"/>
</dbReference>
<organism evidence="3 4">
    <name type="scientific">Dankookia rubra</name>
    <dbReference type="NCBI Taxonomy" id="1442381"/>
    <lineage>
        <taxon>Bacteria</taxon>
        <taxon>Pseudomonadati</taxon>
        <taxon>Pseudomonadota</taxon>
        <taxon>Alphaproteobacteria</taxon>
        <taxon>Acetobacterales</taxon>
        <taxon>Roseomonadaceae</taxon>
        <taxon>Dankookia</taxon>
    </lineage>
</organism>
<keyword evidence="4" id="KW-1185">Reference proteome</keyword>
<proteinExistence type="predicted"/>
<accession>A0A4R5QBB6</accession>
<dbReference type="InterPro" id="IPR039567">
    <property type="entry name" value="Gly-zipper"/>
</dbReference>
<dbReference type="Pfam" id="PF13488">
    <property type="entry name" value="Gly-zipper_Omp"/>
    <property type="match status" value="1"/>
</dbReference>
<evidence type="ECO:0000259" key="2">
    <source>
        <dbReference type="Pfam" id="PF13488"/>
    </source>
</evidence>